<dbReference type="SMART" id="SM00355">
    <property type="entry name" value="ZnF_C2H2"/>
    <property type="match status" value="5"/>
</dbReference>
<organism evidence="8 9">
    <name type="scientific">Lingula anatina</name>
    <name type="common">Brachiopod</name>
    <name type="synonym">Lingula unguis</name>
    <dbReference type="NCBI Taxonomy" id="7574"/>
    <lineage>
        <taxon>Eukaryota</taxon>
        <taxon>Metazoa</taxon>
        <taxon>Spiralia</taxon>
        <taxon>Lophotrochozoa</taxon>
        <taxon>Brachiopoda</taxon>
        <taxon>Linguliformea</taxon>
        <taxon>Lingulata</taxon>
        <taxon>Lingulida</taxon>
        <taxon>Linguloidea</taxon>
        <taxon>Lingulidae</taxon>
        <taxon>Lingula</taxon>
    </lineage>
</organism>
<dbReference type="RefSeq" id="XP_023933022.1">
    <property type="nucleotide sequence ID" value="XM_024077254.1"/>
</dbReference>
<dbReference type="PROSITE" id="PS00028">
    <property type="entry name" value="ZINC_FINGER_C2H2_1"/>
    <property type="match status" value="2"/>
</dbReference>
<feature type="region of interest" description="Disordered" evidence="6">
    <location>
        <begin position="842"/>
        <end position="883"/>
    </location>
</feature>
<evidence type="ECO:0000256" key="6">
    <source>
        <dbReference type="SAM" id="MobiDB-lite"/>
    </source>
</evidence>
<dbReference type="Gene3D" id="3.30.160.60">
    <property type="entry name" value="Classic Zinc Finger"/>
    <property type="match status" value="1"/>
</dbReference>
<dbReference type="GO" id="GO:0010468">
    <property type="term" value="P:regulation of gene expression"/>
    <property type="evidence" value="ECO:0007669"/>
    <property type="project" value="TreeGrafter"/>
</dbReference>
<gene>
    <name evidence="9" type="primary">LOC106177319</name>
</gene>
<keyword evidence="2" id="KW-0677">Repeat</keyword>
<keyword evidence="4" id="KW-0862">Zinc</keyword>
<feature type="region of interest" description="Disordered" evidence="6">
    <location>
        <begin position="1135"/>
        <end position="1241"/>
    </location>
</feature>
<dbReference type="InterPro" id="IPR050688">
    <property type="entry name" value="Zinc_finger/UBP_domain"/>
</dbReference>
<feature type="compositionally biased region" description="Low complexity" evidence="6">
    <location>
        <begin position="261"/>
        <end position="281"/>
    </location>
</feature>
<evidence type="ECO:0000259" key="7">
    <source>
        <dbReference type="PROSITE" id="PS50157"/>
    </source>
</evidence>
<feature type="compositionally biased region" description="Low complexity" evidence="6">
    <location>
        <begin position="199"/>
        <end position="221"/>
    </location>
</feature>
<feature type="region of interest" description="Disordered" evidence="6">
    <location>
        <begin position="249"/>
        <end position="374"/>
    </location>
</feature>
<name>A0A2R2MSP2_LINAN</name>
<evidence type="ECO:0000256" key="3">
    <source>
        <dbReference type="ARBA" id="ARBA00022771"/>
    </source>
</evidence>
<feature type="compositionally biased region" description="Polar residues" evidence="6">
    <location>
        <begin position="674"/>
        <end position="692"/>
    </location>
</feature>
<feature type="compositionally biased region" description="Polar residues" evidence="6">
    <location>
        <begin position="967"/>
        <end position="995"/>
    </location>
</feature>
<evidence type="ECO:0000313" key="8">
    <source>
        <dbReference type="Proteomes" id="UP000085678"/>
    </source>
</evidence>
<keyword evidence="3 5" id="KW-0863">Zinc-finger</keyword>
<accession>A0A2R2MSP2</accession>
<dbReference type="PANTHER" id="PTHR24403">
    <property type="entry name" value="ZINC FINGER PROTEIN"/>
    <property type="match status" value="1"/>
</dbReference>
<dbReference type="PANTHER" id="PTHR24403:SF67">
    <property type="entry name" value="FI01116P-RELATED"/>
    <property type="match status" value="1"/>
</dbReference>
<evidence type="ECO:0000256" key="2">
    <source>
        <dbReference type="ARBA" id="ARBA00022737"/>
    </source>
</evidence>
<feature type="compositionally biased region" description="Polar residues" evidence="6">
    <location>
        <begin position="907"/>
        <end position="921"/>
    </location>
</feature>
<dbReference type="GO" id="GO:0005634">
    <property type="term" value="C:nucleus"/>
    <property type="evidence" value="ECO:0007669"/>
    <property type="project" value="TreeGrafter"/>
</dbReference>
<keyword evidence="8" id="KW-1185">Reference proteome</keyword>
<feature type="compositionally biased region" description="Basic and acidic residues" evidence="6">
    <location>
        <begin position="1157"/>
        <end position="1167"/>
    </location>
</feature>
<feature type="region of interest" description="Disordered" evidence="6">
    <location>
        <begin position="154"/>
        <end position="223"/>
    </location>
</feature>
<feature type="compositionally biased region" description="Low complexity" evidence="6">
    <location>
        <begin position="364"/>
        <end position="374"/>
    </location>
</feature>
<dbReference type="PROSITE" id="PS50157">
    <property type="entry name" value="ZINC_FINGER_C2H2_2"/>
    <property type="match status" value="1"/>
</dbReference>
<evidence type="ECO:0000313" key="9">
    <source>
        <dbReference type="RefSeq" id="XP_023933022.1"/>
    </source>
</evidence>
<feature type="compositionally biased region" description="Low complexity" evidence="6">
    <location>
        <begin position="1192"/>
        <end position="1206"/>
    </location>
</feature>
<dbReference type="KEGG" id="lak:106177319"/>
<feature type="compositionally biased region" description="Basic and acidic residues" evidence="6">
    <location>
        <begin position="862"/>
        <end position="880"/>
    </location>
</feature>
<keyword evidence="1" id="KW-0479">Metal-binding</keyword>
<feature type="compositionally biased region" description="Acidic residues" evidence="6">
    <location>
        <begin position="897"/>
        <end position="906"/>
    </location>
</feature>
<proteinExistence type="predicted"/>
<feature type="domain" description="C2H2-type" evidence="7">
    <location>
        <begin position="415"/>
        <end position="438"/>
    </location>
</feature>
<reference evidence="9" key="1">
    <citation type="submission" date="2025-08" db="UniProtKB">
        <authorList>
            <consortium name="RefSeq"/>
        </authorList>
    </citation>
    <scope>IDENTIFICATION</scope>
    <source>
        <tissue evidence="9">Gonads</tissue>
    </source>
</reference>
<dbReference type="AlphaFoldDB" id="A0A2R2MSP2"/>
<protein>
    <submittedName>
        <fullName evidence="9">Uncharacterized protein LOC106177319</fullName>
    </submittedName>
</protein>
<feature type="compositionally biased region" description="Acidic residues" evidence="6">
    <location>
        <begin position="925"/>
        <end position="934"/>
    </location>
</feature>
<feature type="region of interest" description="Disordered" evidence="6">
    <location>
        <begin position="666"/>
        <end position="708"/>
    </location>
</feature>
<feature type="compositionally biased region" description="Polar residues" evidence="6">
    <location>
        <begin position="300"/>
        <end position="329"/>
    </location>
</feature>
<dbReference type="GeneID" id="106177319"/>
<dbReference type="InParanoid" id="A0A2R2MSP2"/>
<feature type="compositionally biased region" description="Polar residues" evidence="6">
    <location>
        <begin position="842"/>
        <end position="852"/>
    </location>
</feature>
<evidence type="ECO:0000256" key="5">
    <source>
        <dbReference type="PROSITE-ProRule" id="PRU00042"/>
    </source>
</evidence>
<dbReference type="InterPro" id="IPR013087">
    <property type="entry name" value="Znf_C2H2_type"/>
</dbReference>
<sequence>MQEVLAQNIPVMSYQVPDYVMVPLQYLPAAGNPSMPLQSFSTSQNPTNLMVPDSMGQMQQNSTSSGLPNETVQMQPSSSNYPIQMYPGSWNLTAPVSAVPVLPLSVNPPVQITAPLPAGQVQSNTYKTSFPIQTPHVQSNPPKFVAPVQPVQIQPKPTQSAAPLQIQPKQTQSVTQVQPMQIQPKPTQSAAPVQPMQIQPKPSQSAPPVQPVQIQPKPSQSALPVQPMQFQPKLKPAQSAQSAKTVLPVPIKPKPTQSTAPVPVVQVQSSSLNSSQPVRSVETQTLPRQSLRKQQIEAPASTNSCTPMSGSTNSGIFMPASTNPQTGISMSHKMSGAQCRDNQESELPTGKSFDPQGSKGTVGQPGQSVSSKPSSKVKLFLMSTSQGMFWCNFCPYQTRVLREMEEHVRSKHQPFTCPRCNKRFSLRIMLHYHASEVHGHAGLAAATTTNIACPATRTKTEQMETDLVKVKSEPGDPDADAAERVQGNEEGKTEPVEPDNGIEDVEPVAVKVKTEPVDYNATAAIPEVSLEPMVAGQKETQTPESIQDTGIETGTTEQEENILNPLDEVQSIEMGTSTMKKSADDVVRGNINLNPVVLLERLDLTAMTMTVASSQRTSSYSSLGVEEVEVISNDDSSNDSTSVSLKQEPLITHKCESGSSRTDWNTLYKGGADVQSSSPNTPEATQVSSGSLVNGGPPADPRGEKSVPARPVAGELHTVDSWEDTAESLLTYVEGRSPMGRLVTHYYPFKVRCVFCKEEFTSVQGIKSHTAQSHSSSSTIFGWFSLKARDAVLLRFCPGKECFFRVLGKKGAADKLACHIKSCENLEKFGTVFDMEQTQKIMPQSGASSGSNERVLKRTHSPGRDEELPEKQTKRLKCESEAGEESLMAKVHMDCEENQDGADSDDASNWSKDGSIQNNPPSDFSDSDSLDDETYVPSPLKKRKPKKHLFDKSRSKSFVNSRHHKLGTTSTSTLPQADNKTPKTVASHSSNSNTTEIKKPEETKLGVAETEASDGHSGSSVPIYQERKVPREKHVDTSKHLWECMKCPGSPAFQAENLRDVKLHILKDHPDTKDIAARDILSKKDPKTKDHCRNYMCPVDYCNAFFYRQSDAQSHYQKVCGRNLFKSEPFRKISDLSSEADTTSDKKTENSFNEKSPGLERADKSDGHTPGSLSTKKSGPLHQKTSHNSSVKKSNPTKRSSTSTSKNKNDSAFKKRSHSLKKGVKASDRTKSRTKSKGKCK</sequence>
<feature type="region of interest" description="Disordered" evidence="6">
    <location>
        <begin position="897"/>
        <end position="1022"/>
    </location>
</feature>
<feature type="compositionally biased region" description="Basic residues" evidence="6">
    <location>
        <begin position="1232"/>
        <end position="1241"/>
    </location>
</feature>
<feature type="compositionally biased region" description="Basic residues" evidence="6">
    <location>
        <begin position="1214"/>
        <end position="1224"/>
    </location>
</feature>
<evidence type="ECO:0000256" key="4">
    <source>
        <dbReference type="ARBA" id="ARBA00022833"/>
    </source>
</evidence>
<feature type="compositionally biased region" description="Polar residues" evidence="6">
    <location>
        <begin position="154"/>
        <end position="191"/>
    </location>
</feature>
<feature type="compositionally biased region" description="Basic and acidic residues" evidence="6">
    <location>
        <begin position="481"/>
        <end position="495"/>
    </location>
</feature>
<feature type="region of interest" description="Disordered" evidence="6">
    <location>
        <begin position="470"/>
        <end position="504"/>
    </location>
</feature>
<dbReference type="Proteomes" id="UP000085678">
    <property type="component" value="Unplaced"/>
</dbReference>
<dbReference type="GO" id="GO:0008270">
    <property type="term" value="F:zinc ion binding"/>
    <property type="evidence" value="ECO:0007669"/>
    <property type="project" value="UniProtKB-KW"/>
</dbReference>
<evidence type="ECO:0000256" key="1">
    <source>
        <dbReference type="ARBA" id="ARBA00022723"/>
    </source>
</evidence>